<evidence type="ECO:0000256" key="1">
    <source>
        <dbReference type="SAM" id="MobiDB-lite"/>
    </source>
</evidence>
<dbReference type="InterPro" id="IPR025326">
    <property type="entry name" value="DUF4232"/>
</dbReference>
<feature type="chain" id="PRO_5046989946" evidence="2">
    <location>
        <begin position="27"/>
        <end position="221"/>
    </location>
</feature>
<evidence type="ECO:0000313" key="4">
    <source>
        <dbReference type="EMBL" id="MFC5892216.1"/>
    </source>
</evidence>
<accession>A0ABW1FCN2</accession>
<feature type="signal peptide" evidence="2">
    <location>
        <begin position="1"/>
        <end position="26"/>
    </location>
</feature>
<dbReference type="Pfam" id="PF14016">
    <property type="entry name" value="DUF4232"/>
    <property type="match status" value="1"/>
</dbReference>
<comment type="caution">
    <text evidence="4">The sequence shown here is derived from an EMBL/GenBank/DDBJ whole genome shotgun (WGS) entry which is preliminary data.</text>
</comment>
<reference evidence="5" key="1">
    <citation type="journal article" date="2019" name="Int. J. Syst. Evol. Microbiol.">
        <title>The Global Catalogue of Microorganisms (GCM) 10K type strain sequencing project: providing services to taxonomists for standard genome sequencing and annotation.</title>
        <authorList>
            <consortium name="The Broad Institute Genomics Platform"/>
            <consortium name="The Broad Institute Genome Sequencing Center for Infectious Disease"/>
            <person name="Wu L."/>
            <person name="Ma J."/>
        </authorList>
    </citation>
    <scope>NUCLEOTIDE SEQUENCE [LARGE SCALE GENOMIC DNA]</scope>
    <source>
        <strain evidence="5">CGMCC 1.15809</strain>
    </source>
</reference>
<organism evidence="4 5">
    <name type="scientific">Streptomyces ramulosus</name>
    <dbReference type="NCBI Taxonomy" id="47762"/>
    <lineage>
        <taxon>Bacteria</taxon>
        <taxon>Bacillati</taxon>
        <taxon>Actinomycetota</taxon>
        <taxon>Actinomycetes</taxon>
        <taxon>Kitasatosporales</taxon>
        <taxon>Streptomycetaceae</taxon>
        <taxon>Streptomyces</taxon>
    </lineage>
</organism>
<feature type="region of interest" description="Disordered" evidence="1">
    <location>
        <begin position="30"/>
        <end position="80"/>
    </location>
</feature>
<evidence type="ECO:0000256" key="2">
    <source>
        <dbReference type="SAM" id="SignalP"/>
    </source>
</evidence>
<sequence>MRTSRIRATVLAAATAALALSLTACGGADDGAKSDAAGQSRPASGQDAKGGTAQANSGKGQTDSASTAGGAGAGADHGGGSAGVGQCVGDELLVTAEHRFADQQGDHLLLTASNEGSKPCTVTSYPSVKIDGEGATLPLSKKAEGGGQPIMLRPGGKVYSAVNIFDYGKDNKTGSGLSVALRDSNGHEKPAYSVNVKGEKPTFTYNEADVLNWNAKKPYDF</sequence>
<keyword evidence="2" id="KW-0732">Signal</keyword>
<dbReference type="RefSeq" id="WP_345087358.1">
    <property type="nucleotide sequence ID" value="NZ_BAAAWG010000013.1"/>
</dbReference>
<proteinExistence type="predicted"/>
<keyword evidence="5" id="KW-1185">Reference proteome</keyword>
<evidence type="ECO:0000259" key="3">
    <source>
        <dbReference type="Pfam" id="PF14016"/>
    </source>
</evidence>
<feature type="compositionally biased region" description="Gly residues" evidence="1">
    <location>
        <begin position="69"/>
        <end position="80"/>
    </location>
</feature>
<dbReference type="Proteomes" id="UP001596241">
    <property type="component" value="Unassembled WGS sequence"/>
</dbReference>
<feature type="domain" description="DUF4232" evidence="3">
    <location>
        <begin position="87"/>
        <end position="185"/>
    </location>
</feature>
<dbReference type="EMBL" id="JBHSPW010000002">
    <property type="protein sequence ID" value="MFC5892216.1"/>
    <property type="molecule type" value="Genomic_DNA"/>
</dbReference>
<protein>
    <submittedName>
        <fullName evidence="4">DUF4232 domain-containing protein</fullName>
    </submittedName>
</protein>
<dbReference type="PROSITE" id="PS51257">
    <property type="entry name" value="PROKAR_LIPOPROTEIN"/>
    <property type="match status" value="1"/>
</dbReference>
<gene>
    <name evidence="4" type="ORF">ACFP3M_05225</name>
</gene>
<evidence type="ECO:0000313" key="5">
    <source>
        <dbReference type="Proteomes" id="UP001596241"/>
    </source>
</evidence>
<name>A0ABW1FCN2_9ACTN</name>